<protein>
    <submittedName>
        <fullName evidence="2">Uncharacterized protein</fullName>
    </submittedName>
</protein>
<dbReference type="EMBL" id="UINC01102690">
    <property type="protein sequence ID" value="SVC64507.1"/>
    <property type="molecule type" value="Genomic_DNA"/>
</dbReference>
<name>A0A382NVQ2_9ZZZZ</name>
<gene>
    <name evidence="2" type="ORF">METZ01_LOCUS317361</name>
</gene>
<evidence type="ECO:0000313" key="2">
    <source>
        <dbReference type="EMBL" id="SVC64507.1"/>
    </source>
</evidence>
<organism evidence="2">
    <name type="scientific">marine metagenome</name>
    <dbReference type="NCBI Taxonomy" id="408172"/>
    <lineage>
        <taxon>unclassified sequences</taxon>
        <taxon>metagenomes</taxon>
        <taxon>ecological metagenomes</taxon>
    </lineage>
</organism>
<dbReference type="AlphaFoldDB" id="A0A382NVQ2"/>
<feature type="transmembrane region" description="Helical" evidence="1">
    <location>
        <begin position="6"/>
        <end position="28"/>
    </location>
</feature>
<evidence type="ECO:0000256" key="1">
    <source>
        <dbReference type="SAM" id="Phobius"/>
    </source>
</evidence>
<proteinExistence type="predicted"/>
<keyword evidence="1" id="KW-0812">Transmembrane</keyword>
<keyword evidence="1" id="KW-0472">Membrane</keyword>
<sequence>MLEIAAIIFIVLTAPLWLPLVAGIVTSLL</sequence>
<reference evidence="2" key="1">
    <citation type="submission" date="2018-05" db="EMBL/GenBank/DDBJ databases">
        <authorList>
            <person name="Lanie J.A."/>
            <person name="Ng W.-L."/>
            <person name="Kazmierczak K.M."/>
            <person name="Andrzejewski T.M."/>
            <person name="Davidsen T.M."/>
            <person name="Wayne K.J."/>
            <person name="Tettelin H."/>
            <person name="Glass J.I."/>
            <person name="Rusch D."/>
            <person name="Podicherti R."/>
            <person name="Tsui H.-C.T."/>
            <person name="Winkler M.E."/>
        </authorList>
    </citation>
    <scope>NUCLEOTIDE SEQUENCE</scope>
</reference>
<keyword evidence="1" id="KW-1133">Transmembrane helix</keyword>
<feature type="non-terminal residue" evidence="2">
    <location>
        <position position="1"/>
    </location>
</feature>
<feature type="non-terminal residue" evidence="2">
    <location>
        <position position="29"/>
    </location>
</feature>
<accession>A0A382NVQ2</accession>